<gene>
    <name evidence="1" type="primary">NCL1_31508</name>
    <name evidence="1" type="ORF">TNIN_479351</name>
</gene>
<protein>
    <submittedName>
        <fullName evidence="1">Uncharacterized protein</fullName>
    </submittedName>
</protein>
<dbReference type="EMBL" id="BMAV01024413">
    <property type="protein sequence ID" value="GFS33044.1"/>
    <property type="molecule type" value="Genomic_DNA"/>
</dbReference>
<sequence>MSVDHREQLLPLFPLKVLRIYLHRPYIHFFMDAANKVWDQLSGKDFTCLLDIIIHQKILELWTDFDYVGLLRQFWRRSPDHLKHYAEGTDIFQFLKEILKPGFHVDVPRFSSSREPGLLFYEKFCDNHKKSTKL</sequence>
<comment type="caution">
    <text evidence="1">The sequence shown here is derived from an EMBL/GenBank/DDBJ whole genome shotgun (WGS) entry which is preliminary data.</text>
</comment>
<evidence type="ECO:0000313" key="1">
    <source>
        <dbReference type="EMBL" id="GFS33044.1"/>
    </source>
</evidence>
<dbReference type="OrthoDB" id="2013972at2759"/>
<dbReference type="Proteomes" id="UP000886998">
    <property type="component" value="Unassembled WGS sequence"/>
</dbReference>
<proteinExistence type="predicted"/>
<dbReference type="AlphaFoldDB" id="A0A8X6JIA2"/>
<organism evidence="1 2">
    <name type="scientific">Trichonephila inaurata madagascariensis</name>
    <dbReference type="NCBI Taxonomy" id="2747483"/>
    <lineage>
        <taxon>Eukaryota</taxon>
        <taxon>Metazoa</taxon>
        <taxon>Ecdysozoa</taxon>
        <taxon>Arthropoda</taxon>
        <taxon>Chelicerata</taxon>
        <taxon>Arachnida</taxon>
        <taxon>Araneae</taxon>
        <taxon>Araneomorphae</taxon>
        <taxon>Entelegynae</taxon>
        <taxon>Araneoidea</taxon>
        <taxon>Nephilidae</taxon>
        <taxon>Trichonephila</taxon>
        <taxon>Trichonephila inaurata</taxon>
    </lineage>
</organism>
<keyword evidence="2" id="KW-1185">Reference proteome</keyword>
<accession>A0A8X6JIA2</accession>
<name>A0A8X6JIA2_9ARAC</name>
<evidence type="ECO:0000313" key="2">
    <source>
        <dbReference type="Proteomes" id="UP000886998"/>
    </source>
</evidence>
<reference evidence="1" key="1">
    <citation type="submission" date="2020-08" db="EMBL/GenBank/DDBJ databases">
        <title>Multicomponent nature underlies the extraordinary mechanical properties of spider dragline silk.</title>
        <authorList>
            <person name="Kono N."/>
            <person name="Nakamura H."/>
            <person name="Mori M."/>
            <person name="Yoshida Y."/>
            <person name="Ohtoshi R."/>
            <person name="Malay A.D."/>
            <person name="Moran D.A.P."/>
            <person name="Tomita M."/>
            <person name="Numata K."/>
            <person name="Arakawa K."/>
        </authorList>
    </citation>
    <scope>NUCLEOTIDE SEQUENCE</scope>
</reference>